<accession>A0A0N4ZMM4</accession>
<dbReference type="FunFam" id="4.10.1040.10:FF:000001">
    <property type="entry name" value="doublesex- and mab-3-related transcription factor 1"/>
    <property type="match status" value="1"/>
</dbReference>
<dbReference type="Proteomes" id="UP000038045">
    <property type="component" value="Unplaced"/>
</dbReference>
<evidence type="ECO:0000256" key="4">
    <source>
        <dbReference type="ARBA" id="ARBA00023242"/>
    </source>
</evidence>
<dbReference type="GO" id="GO:0007548">
    <property type="term" value="P:sex differentiation"/>
    <property type="evidence" value="ECO:0007669"/>
    <property type="project" value="TreeGrafter"/>
</dbReference>
<dbReference type="WBParaSite" id="PTRK_0000979100.1">
    <property type="protein sequence ID" value="PTRK_0000979100.1"/>
    <property type="gene ID" value="PTRK_0000979100"/>
</dbReference>
<proteinExistence type="predicted"/>
<keyword evidence="1 5" id="KW-0479">Metal-binding</keyword>
<reference evidence="9" key="1">
    <citation type="submission" date="2017-02" db="UniProtKB">
        <authorList>
            <consortium name="WormBaseParasite"/>
        </authorList>
    </citation>
    <scope>IDENTIFICATION</scope>
</reference>
<dbReference type="InterPro" id="IPR026607">
    <property type="entry name" value="DMRT"/>
</dbReference>
<name>A0A0N4ZMM4_PARTI</name>
<evidence type="ECO:0000256" key="3">
    <source>
        <dbReference type="ARBA" id="ARBA00023125"/>
    </source>
</evidence>
<feature type="region of interest" description="Disordered" evidence="6">
    <location>
        <begin position="169"/>
        <end position="204"/>
    </location>
</feature>
<dbReference type="AlphaFoldDB" id="A0A0N4ZMM4"/>
<feature type="domain" description="DM" evidence="7">
    <location>
        <begin position="39"/>
        <end position="86"/>
    </location>
</feature>
<evidence type="ECO:0000259" key="7">
    <source>
        <dbReference type="PROSITE" id="PS50809"/>
    </source>
</evidence>
<feature type="compositionally biased region" description="Low complexity" evidence="6">
    <location>
        <begin position="179"/>
        <end position="204"/>
    </location>
</feature>
<dbReference type="STRING" id="131310.A0A0N4ZMM4"/>
<dbReference type="Gene3D" id="4.10.1040.10">
    <property type="entry name" value="DM DNA-binding domain"/>
    <property type="match status" value="1"/>
</dbReference>
<dbReference type="GO" id="GO:0000981">
    <property type="term" value="F:DNA-binding transcription factor activity, RNA polymerase II-specific"/>
    <property type="evidence" value="ECO:0007669"/>
    <property type="project" value="TreeGrafter"/>
</dbReference>
<dbReference type="InterPro" id="IPR001275">
    <property type="entry name" value="DM_DNA-bd"/>
</dbReference>
<organism evidence="8 9">
    <name type="scientific">Parastrongyloides trichosuri</name>
    <name type="common">Possum-specific nematode worm</name>
    <dbReference type="NCBI Taxonomy" id="131310"/>
    <lineage>
        <taxon>Eukaryota</taxon>
        <taxon>Metazoa</taxon>
        <taxon>Ecdysozoa</taxon>
        <taxon>Nematoda</taxon>
        <taxon>Chromadorea</taxon>
        <taxon>Rhabditida</taxon>
        <taxon>Tylenchina</taxon>
        <taxon>Panagrolaimomorpha</taxon>
        <taxon>Strongyloidoidea</taxon>
        <taxon>Strongyloididae</taxon>
        <taxon>Parastrongyloides</taxon>
    </lineage>
</organism>
<dbReference type="PANTHER" id="PTHR12322">
    <property type="entry name" value="DOUBLESEX AND MAB-3 RELATED TRANSCRIPTION FACTOR DMRT"/>
    <property type="match status" value="1"/>
</dbReference>
<dbReference type="GO" id="GO:0046872">
    <property type="term" value="F:metal ion binding"/>
    <property type="evidence" value="ECO:0007669"/>
    <property type="project" value="UniProtKB-KW"/>
</dbReference>
<dbReference type="GO" id="GO:0000978">
    <property type="term" value="F:RNA polymerase II cis-regulatory region sequence-specific DNA binding"/>
    <property type="evidence" value="ECO:0007669"/>
    <property type="project" value="TreeGrafter"/>
</dbReference>
<comment type="subcellular location">
    <subcellularLocation>
        <location evidence="5">Nucleus</location>
    </subcellularLocation>
</comment>
<dbReference type="InterPro" id="IPR036407">
    <property type="entry name" value="DM_DNA-bd_sf"/>
</dbReference>
<dbReference type="PROSITE" id="PS50809">
    <property type="entry name" value="DM_2"/>
    <property type="match status" value="1"/>
</dbReference>
<sequence>METISNVNDEIILPNGITQVDLQQILKLRQEKNQRTPKCARCRNHGAVSVLKAHKRFCPYKDCQCEKCMLIADRQRIMAAQVALRRQQSQEEQEARELGMLLGISNPNEILKQTRKRSSSPVILEAGDSKISRILPSPSTLQNVTNNNLFDVKSITTSGTANVNKEEMKQSPNDHFQGSSSSSTSSNNSLNQNSEMINNSPLTPPLSNNINAMFSSNQIPLFNSNSSILNQGNFHSNLYNRNPLLSSSLFPPVTQSFPFIRGSSGFPIPIHQAPSFNCFTTNPLWNPPTTNQNFMISLLSSSKQNIDNIKGMSNSMTFDKEKISHDEVNEIIFKEETDDKN</sequence>
<keyword evidence="3 5" id="KW-0238">DNA-binding</keyword>
<evidence type="ECO:0000256" key="6">
    <source>
        <dbReference type="SAM" id="MobiDB-lite"/>
    </source>
</evidence>
<feature type="DNA-binding region" description="DM" evidence="5">
    <location>
        <begin position="39"/>
        <end position="86"/>
    </location>
</feature>
<dbReference type="GO" id="GO:0005634">
    <property type="term" value="C:nucleus"/>
    <property type="evidence" value="ECO:0007669"/>
    <property type="project" value="UniProtKB-SubCell"/>
</dbReference>
<dbReference type="SUPFAM" id="SSF82927">
    <property type="entry name" value="Cysteine-rich DNA binding domain, (DM domain)"/>
    <property type="match status" value="1"/>
</dbReference>
<keyword evidence="2 5" id="KW-0862">Zinc</keyword>
<dbReference type="Pfam" id="PF00751">
    <property type="entry name" value="DM"/>
    <property type="match status" value="1"/>
</dbReference>
<protein>
    <submittedName>
        <fullName evidence="9">DM domain-containing protein</fullName>
    </submittedName>
</protein>
<evidence type="ECO:0000256" key="2">
    <source>
        <dbReference type="ARBA" id="ARBA00022833"/>
    </source>
</evidence>
<evidence type="ECO:0000256" key="5">
    <source>
        <dbReference type="PROSITE-ProRule" id="PRU00070"/>
    </source>
</evidence>
<dbReference type="PROSITE" id="PS40000">
    <property type="entry name" value="DM_1"/>
    <property type="match status" value="1"/>
</dbReference>
<keyword evidence="8" id="KW-1185">Reference proteome</keyword>
<evidence type="ECO:0000313" key="8">
    <source>
        <dbReference type="Proteomes" id="UP000038045"/>
    </source>
</evidence>
<dbReference type="PANTHER" id="PTHR12322:SF116">
    <property type="entry name" value="DOUBLESEX-MAB RELATED 99B"/>
    <property type="match status" value="1"/>
</dbReference>
<keyword evidence="4 5" id="KW-0539">Nucleus</keyword>
<dbReference type="SMART" id="SM00301">
    <property type="entry name" value="DM"/>
    <property type="match status" value="1"/>
</dbReference>
<evidence type="ECO:0000313" key="9">
    <source>
        <dbReference type="WBParaSite" id="PTRK_0000979100.1"/>
    </source>
</evidence>
<evidence type="ECO:0000256" key="1">
    <source>
        <dbReference type="ARBA" id="ARBA00022723"/>
    </source>
</evidence>